<sequence>MRQFVRVLVAGGRHVQPFIVLDGVVMVVVLDELHVIVVAVLIVA</sequence>
<evidence type="ECO:0000313" key="2">
    <source>
        <dbReference type="EMBL" id="OIQ88658.1"/>
    </source>
</evidence>
<accession>A0A1J5QZH9</accession>
<protein>
    <submittedName>
        <fullName evidence="2">Uncharacterized protein</fullName>
    </submittedName>
</protein>
<dbReference type="EMBL" id="MLJW01000363">
    <property type="protein sequence ID" value="OIQ88658.1"/>
    <property type="molecule type" value="Genomic_DNA"/>
</dbReference>
<reference evidence="2" key="1">
    <citation type="submission" date="2016-10" db="EMBL/GenBank/DDBJ databases">
        <title>Sequence of Gallionella enrichment culture.</title>
        <authorList>
            <person name="Poehlein A."/>
            <person name="Muehling M."/>
            <person name="Daniel R."/>
        </authorList>
    </citation>
    <scope>NUCLEOTIDE SEQUENCE</scope>
</reference>
<keyword evidence="1" id="KW-0472">Membrane</keyword>
<dbReference type="AlphaFoldDB" id="A0A1J5QZH9"/>
<keyword evidence="1" id="KW-1133">Transmembrane helix</keyword>
<proteinExistence type="predicted"/>
<name>A0A1J5QZH9_9ZZZZ</name>
<evidence type="ECO:0000256" key="1">
    <source>
        <dbReference type="SAM" id="Phobius"/>
    </source>
</evidence>
<gene>
    <name evidence="2" type="ORF">GALL_294410</name>
</gene>
<organism evidence="2">
    <name type="scientific">mine drainage metagenome</name>
    <dbReference type="NCBI Taxonomy" id="410659"/>
    <lineage>
        <taxon>unclassified sequences</taxon>
        <taxon>metagenomes</taxon>
        <taxon>ecological metagenomes</taxon>
    </lineage>
</organism>
<comment type="caution">
    <text evidence="2">The sequence shown here is derived from an EMBL/GenBank/DDBJ whole genome shotgun (WGS) entry which is preliminary data.</text>
</comment>
<keyword evidence="1" id="KW-0812">Transmembrane</keyword>
<feature type="transmembrane region" description="Helical" evidence="1">
    <location>
        <begin position="20"/>
        <end position="43"/>
    </location>
</feature>